<evidence type="ECO:0000259" key="2">
    <source>
        <dbReference type="Pfam" id="PF07179"/>
    </source>
</evidence>
<feature type="region of interest" description="Disordered" evidence="1">
    <location>
        <begin position="239"/>
        <end position="268"/>
    </location>
</feature>
<dbReference type="RefSeq" id="WP_090846068.1">
    <property type="nucleotide sequence ID" value="NZ_FNXG01000002.1"/>
</dbReference>
<reference evidence="4" key="1">
    <citation type="submission" date="2016-10" db="EMBL/GenBank/DDBJ databases">
        <authorList>
            <person name="Varghese N."/>
            <person name="Submissions S."/>
        </authorList>
    </citation>
    <scope>NUCLEOTIDE SEQUENCE [LARGE SCALE GENOMIC DNA]</scope>
    <source>
        <strain evidence="4">DSM 11593</strain>
    </source>
</reference>
<dbReference type="STRING" id="65735.SAMN04488075_1026"/>
<evidence type="ECO:0000313" key="3">
    <source>
        <dbReference type="EMBL" id="SEH78304.1"/>
    </source>
</evidence>
<evidence type="ECO:0000256" key="1">
    <source>
        <dbReference type="SAM" id="MobiDB-lite"/>
    </source>
</evidence>
<proteinExistence type="predicted"/>
<dbReference type="InterPro" id="IPR009839">
    <property type="entry name" value="SseB_N"/>
</dbReference>
<organism evidence="3 4">
    <name type="scientific">Paracoccus alkenifer</name>
    <dbReference type="NCBI Taxonomy" id="65735"/>
    <lineage>
        <taxon>Bacteria</taxon>
        <taxon>Pseudomonadati</taxon>
        <taxon>Pseudomonadota</taxon>
        <taxon>Alphaproteobacteria</taxon>
        <taxon>Rhodobacterales</taxon>
        <taxon>Paracoccaceae</taxon>
        <taxon>Paracoccus</taxon>
    </lineage>
</organism>
<dbReference type="EMBL" id="FNXG01000002">
    <property type="protein sequence ID" value="SEH78304.1"/>
    <property type="molecule type" value="Genomic_DNA"/>
</dbReference>
<keyword evidence="4" id="KW-1185">Reference proteome</keyword>
<dbReference type="Proteomes" id="UP000199125">
    <property type="component" value="Unassembled WGS sequence"/>
</dbReference>
<gene>
    <name evidence="3" type="ORF">SAMN04488075_1026</name>
</gene>
<feature type="compositionally biased region" description="Basic and acidic residues" evidence="1">
    <location>
        <begin position="256"/>
        <end position="268"/>
    </location>
</feature>
<evidence type="ECO:0000313" key="4">
    <source>
        <dbReference type="Proteomes" id="UP000199125"/>
    </source>
</evidence>
<protein>
    <submittedName>
        <fullName evidence="3">SseB protein N-terminal domain-containing protein</fullName>
    </submittedName>
</protein>
<accession>A0A1H6KR82</accession>
<dbReference type="Pfam" id="PF07179">
    <property type="entry name" value="SseB"/>
    <property type="match status" value="1"/>
</dbReference>
<sequence length="268" mass="27445">MTPPEPAPDSDLTELDRLCAAVPFHDADPVQRAAVLRRLADTELHVALSADPVDDRADLRMFELPGAEVALASDDAAALAGFLGGPVAHLSLPGRVLARELAQAGRGLLVNPGRPSEMLLDAPALAWLIAALAESPAAADALPRGLAAPSPQAVAVLAEPLATRLADMAGMVAGAALVGVEWQDGRQGHLIAVMGAADEPAGADAGRRAIAKALAELVAFLPPVEGGVDVTFQPLPLPPGAVRIEATAPPAPSPPERPRKPDAPPRLR</sequence>
<dbReference type="OrthoDB" id="7831317at2"/>
<name>A0A1H6KR82_9RHOB</name>
<feature type="domain" description="SseB protein N-terminal" evidence="2">
    <location>
        <begin position="26"/>
        <end position="127"/>
    </location>
</feature>
<dbReference type="AlphaFoldDB" id="A0A1H6KR82"/>